<feature type="transmembrane region" description="Helical" evidence="1">
    <location>
        <begin position="201"/>
        <end position="223"/>
    </location>
</feature>
<keyword evidence="1" id="KW-0472">Membrane</keyword>
<feature type="transmembrane region" description="Helical" evidence="1">
    <location>
        <begin position="258"/>
        <end position="275"/>
    </location>
</feature>
<dbReference type="PANTHER" id="PTHR22911:SF103">
    <property type="entry name" value="BLR2811 PROTEIN"/>
    <property type="match status" value="1"/>
</dbReference>
<gene>
    <name evidence="3" type="ORF">MORIYA_2081</name>
</gene>
<dbReference type="InterPro" id="IPR037185">
    <property type="entry name" value="EmrE-like"/>
</dbReference>
<dbReference type="EMBL" id="LS483250">
    <property type="protein sequence ID" value="SQD78559.1"/>
    <property type="molecule type" value="Genomic_DNA"/>
</dbReference>
<proteinExistence type="predicted"/>
<dbReference type="SUPFAM" id="SSF103481">
    <property type="entry name" value="Multidrug resistance efflux transporter EmrE"/>
    <property type="match status" value="2"/>
</dbReference>
<dbReference type="PANTHER" id="PTHR22911">
    <property type="entry name" value="ACYL-MALONYL CONDENSING ENZYME-RELATED"/>
    <property type="match status" value="1"/>
</dbReference>
<evidence type="ECO:0000256" key="1">
    <source>
        <dbReference type="SAM" id="Phobius"/>
    </source>
</evidence>
<feature type="domain" description="EamA" evidence="2">
    <location>
        <begin position="9"/>
        <end position="138"/>
    </location>
</feature>
<keyword evidence="1" id="KW-0812">Transmembrane</keyword>
<feature type="transmembrane region" description="Helical" evidence="1">
    <location>
        <begin position="36"/>
        <end position="56"/>
    </location>
</feature>
<dbReference type="KEGG" id="mya:MORIYA_2081"/>
<evidence type="ECO:0000313" key="3">
    <source>
        <dbReference type="EMBL" id="SQD78559.1"/>
    </source>
</evidence>
<organism evidence="3 4">
    <name type="scientific">Moritella yayanosii</name>
    <dbReference type="NCBI Taxonomy" id="69539"/>
    <lineage>
        <taxon>Bacteria</taxon>
        <taxon>Pseudomonadati</taxon>
        <taxon>Pseudomonadota</taxon>
        <taxon>Gammaproteobacteria</taxon>
        <taxon>Alteromonadales</taxon>
        <taxon>Moritellaceae</taxon>
        <taxon>Moritella</taxon>
    </lineage>
</organism>
<protein>
    <submittedName>
        <fullName evidence="3">EamA/RhaT family transporter</fullName>
    </submittedName>
</protein>
<dbReference type="RefSeq" id="WP_112714732.1">
    <property type="nucleotide sequence ID" value="NZ_LS483250.1"/>
</dbReference>
<feature type="transmembrane region" description="Helical" evidence="1">
    <location>
        <begin position="145"/>
        <end position="164"/>
    </location>
</feature>
<sequence>MPKMTVGLAMTLLIIGNIIAVFSDALVKTLSDDTAIYQFVFFRQLTAVLLLIPFCLTSSRKSFVNGLKWHAVRGHIWLLGAVFMVYSLNAMPLATANAIFYAAPLIMLPMAMLWFQEKLTIPSVATGILGFVGVLIVVRPTEIDWAAMAALVVAFTLAANNLLIRKLPKNQTVFQTLLLTNLVGMPASLGLTVWEGKPWDFAPLLTAAGSTLFILIYAGFCVLAYRSGEASKIASAEYSGLIGAVVVGLIWFDEIPDIGMAIGTAFIILPLLWLAKVEAKNKRLAKQANAEPTKAPQAVDNSLAKPILATNITGE</sequence>
<keyword evidence="4" id="KW-1185">Reference proteome</keyword>
<name>A0A330LPJ2_9GAMM</name>
<evidence type="ECO:0000259" key="2">
    <source>
        <dbReference type="Pfam" id="PF00892"/>
    </source>
</evidence>
<accession>A0A330LPJ2</accession>
<dbReference type="Proteomes" id="UP000250163">
    <property type="component" value="Chromosome MORIYA"/>
</dbReference>
<feature type="transmembrane region" description="Helical" evidence="1">
    <location>
        <begin position="235"/>
        <end position="252"/>
    </location>
</feature>
<keyword evidence="1" id="KW-1133">Transmembrane helix</keyword>
<feature type="transmembrane region" description="Helical" evidence="1">
    <location>
        <begin position="122"/>
        <end position="139"/>
    </location>
</feature>
<reference evidence="4" key="1">
    <citation type="submission" date="2018-05" db="EMBL/GenBank/DDBJ databases">
        <authorList>
            <person name="Cea G.-C."/>
            <person name="William W."/>
        </authorList>
    </citation>
    <scope>NUCLEOTIDE SEQUENCE [LARGE SCALE GENOMIC DNA]</scope>
    <source>
        <strain evidence="4">DB21MT 5</strain>
    </source>
</reference>
<evidence type="ECO:0000313" key="4">
    <source>
        <dbReference type="Proteomes" id="UP000250163"/>
    </source>
</evidence>
<dbReference type="InterPro" id="IPR000620">
    <property type="entry name" value="EamA_dom"/>
</dbReference>
<dbReference type="AlphaFoldDB" id="A0A330LPJ2"/>
<dbReference type="OrthoDB" id="148351at2"/>
<feature type="transmembrane region" description="Helical" evidence="1">
    <location>
        <begin position="76"/>
        <end position="92"/>
    </location>
</feature>
<dbReference type="GO" id="GO:0016020">
    <property type="term" value="C:membrane"/>
    <property type="evidence" value="ECO:0007669"/>
    <property type="project" value="InterPro"/>
</dbReference>
<feature type="transmembrane region" description="Helical" evidence="1">
    <location>
        <begin position="176"/>
        <end position="195"/>
    </location>
</feature>
<dbReference type="Pfam" id="PF00892">
    <property type="entry name" value="EamA"/>
    <property type="match status" value="1"/>
</dbReference>